<dbReference type="EMBL" id="PCTX01000061">
    <property type="protein sequence ID" value="PIP92064.1"/>
    <property type="molecule type" value="Genomic_DNA"/>
</dbReference>
<dbReference type="SUPFAM" id="SSF54991">
    <property type="entry name" value="Anticodon-binding domain of PheRS"/>
    <property type="match status" value="1"/>
</dbReference>
<evidence type="ECO:0000313" key="2">
    <source>
        <dbReference type="EMBL" id="PIP92064.1"/>
    </source>
</evidence>
<dbReference type="InterPro" id="IPR005121">
    <property type="entry name" value="Fdx_antiC-bd"/>
</dbReference>
<feature type="non-terminal residue" evidence="2">
    <location>
        <position position="1"/>
    </location>
</feature>
<proteinExistence type="predicted"/>
<gene>
    <name evidence="2" type="ORF">COW77_02020</name>
</gene>
<accession>A0A2H0ECB0</accession>
<name>A0A2H0ECB0_9BACT</name>
<reference evidence="2 3" key="1">
    <citation type="submission" date="2017-09" db="EMBL/GenBank/DDBJ databases">
        <title>Depth-based differentiation of microbial function through sediment-hosted aquifers and enrichment of novel symbionts in the deep terrestrial subsurface.</title>
        <authorList>
            <person name="Probst A.J."/>
            <person name="Ladd B."/>
            <person name="Jarett J.K."/>
            <person name="Geller-Mcgrath D.E."/>
            <person name="Sieber C.M."/>
            <person name="Emerson J.B."/>
            <person name="Anantharaman K."/>
            <person name="Thomas B.C."/>
            <person name="Malmstrom R."/>
            <person name="Stieglmeier M."/>
            <person name="Klingl A."/>
            <person name="Woyke T."/>
            <person name="Ryan C.M."/>
            <person name="Banfield J.F."/>
        </authorList>
    </citation>
    <scope>NUCLEOTIDE SEQUENCE [LARGE SCALE GENOMIC DNA]</scope>
    <source>
        <strain evidence="2">CG18_big_fil_WC_8_21_14_2_50_39_7</strain>
    </source>
</reference>
<dbReference type="InterPro" id="IPR036690">
    <property type="entry name" value="Fdx_antiC-bd_sf"/>
</dbReference>
<comment type="caution">
    <text evidence="2">The sequence shown here is derived from an EMBL/GenBank/DDBJ whole genome shotgun (WGS) entry which is preliminary data.</text>
</comment>
<dbReference type="Pfam" id="PF03147">
    <property type="entry name" value="FDX-ACB"/>
    <property type="match status" value="1"/>
</dbReference>
<protein>
    <recommendedName>
        <fullName evidence="1">FDX-ACB domain-containing protein</fullName>
    </recommendedName>
</protein>
<organism evidence="2 3">
    <name type="scientific">Candidatus Wolfebacteria bacterium CG18_big_fil_WC_8_21_14_2_50_39_7</name>
    <dbReference type="NCBI Taxonomy" id="1975071"/>
    <lineage>
        <taxon>Bacteria</taxon>
        <taxon>Candidatus Wolfeibacteriota</taxon>
    </lineage>
</organism>
<feature type="non-terminal residue" evidence="2">
    <location>
        <position position="47"/>
    </location>
</feature>
<evidence type="ECO:0000259" key="1">
    <source>
        <dbReference type="PROSITE" id="PS51447"/>
    </source>
</evidence>
<dbReference type="Gene3D" id="3.30.70.380">
    <property type="entry name" value="Ferrodoxin-fold anticodon-binding domain"/>
    <property type="match status" value="1"/>
</dbReference>
<dbReference type="AlphaFoldDB" id="A0A2H0ECB0"/>
<sequence length="47" mass="5621">VDLKYIEDVDLIDEYDVASKRSLTFRVIFQAQDRTLTNKEINQEMEK</sequence>
<evidence type="ECO:0000313" key="3">
    <source>
        <dbReference type="Proteomes" id="UP000229241"/>
    </source>
</evidence>
<dbReference type="Proteomes" id="UP000229241">
    <property type="component" value="Unassembled WGS sequence"/>
</dbReference>
<feature type="domain" description="FDX-ACB" evidence="1">
    <location>
        <begin position="1"/>
        <end position="47"/>
    </location>
</feature>
<dbReference type="PROSITE" id="PS51447">
    <property type="entry name" value="FDX_ACB"/>
    <property type="match status" value="1"/>
</dbReference>